<dbReference type="EMBL" id="CM042016">
    <property type="protein sequence ID" value="KAI3699751.1"/>
    <property type="molecule type" value="Genomic_DNA"/>
</dbReference>
<sequence>MEEKDKKENESCCRNRKRNKRTQNIGVISTLQPLYKEAVSSIKTRVKLEDMTQPLLMNQTGRRNEEQFEGFLTLEIGKGTKEPKISGRFQPSSRFKRRGKQHQDACKIRGHDSAVVDEPDRSEKEQKNPKYRGDFNPPAALKGGGKQHQDACKIIGHDSAVVDEPDRSVSVDGMMKA</sequence>
<reference evidence="1 2" key="2">
    <citation type="journal article" date="2022" name="Mol. Ecol. Resour.">
        <title>The genomes of chicory, endive, great burdock and yacon provide insights into Asteraceae paleo-polyploidization history and plant inulin production.</title>
        <authorList>
            <person name="Fan W."/>
            <person name="Wang S."/>
            <person name="Wang H."/>
            <person name="Wang A."/>
            <person name="Jiang F."/>
            <person name="Liu H."/>
            <person name="Zhao H."/>
            <person name="Xu D."/>
            <person name="Zhang Y."/>
        </authorList>
    </citation>
    <scope>NUCLEOTIDE SEQUENCE [LARGE SCALE GENOMIC DNA]</scope>
    <source>
        <strain evidence="2">cv. Punajuju</strain>
        <tissue evidence="1">Leaves</tissue>
    </source>
</reference>
<name>A0ACB8ZQJ4_CICIN</name>
<organism evidence="1 2">
    <name type="scientific">Cichorium intybus</name>
    <name type="common">Chicory</name>
    <dbReference type="NCBI Taxonomy" id="13427"/>
    <lineage>
        <taxon>Eukaryota</taxon>
        <taxon>Viridiplantae</taxon>
        <taxon>Streptophyta</taxon>
        <taxon>Embryophyta</taxon>
        <taxon>Tracheophyta</taxon>
        <taxon>Spermatophyta</taxon>
        <taxon>Magnoliopsida</taxon>
        <taxon>eudicotyledons</taxon>
        <taxon>Gunneridae</taxon>
        <taxon>Pentapetalae</taxon>
        <taxon>asterids</taxon>
        <taxon>campanulids</taxon>
        <taxon>Asterales</taxon>
        <taxon>Asteraceae</taxon>
        <taxon>Cichorioideae</taxon>
        <taxon>Cichorieae</taxon>
        <taxon>Cichoriinae</taxon>
        <taxon>Cichorium</taxon>
    </lineage>
</organism>
<proteinExistence type="predicted"/>
<comment type="caution">
    <text evidence="1">The sequence shown here is derived from an EMBL/GenBank/DDBJ whole genome shotgun (WGS) entry which is preliminary data.</text>
</comment>
<evidence type="ECO:0000313" key="2">
    <source>
        <dbReference type="Proteomes" id="UP001055811"/>
    </source>
</evidence>
<evidence type="ECO:0000313" key="1">
    <source>
        <dbReference type="EMBL" id="KAI3699751.1"/>
    </source>
</evidence>
<dbReference type="Proteomes" id="UP001055811">
    <property type="component" value="Linkage Group LG08"/>
</dbReference>
<keyword evidence="2" id="KW-1185">Reference proteome</keyword>
<protein>
    <submittedName>
        <fullName evidence="1">Uncharacterized protein</fullName>
    </submittedName>
</protein>
<reference evidence="2" key="1">
    <citation type="journal article" date="2022" name="Mol. Ecol. Resour.">
        <title>The genomes of chicory, endive, great burdock and yacon provide insights into Asteraceae palaeo-polyploidization history and plant inulin production.</title>
        <authorList>
            <person name="Fan W."/>
            <person name="Wang S."/>
            <person name="Wang H."/>
            <person name="Wang A."/>
            <person name="Jiang F."/>
            <person name="Liu H."/>
            <person name="Zhao H."/>
            <person name="Xu D."/>
            <person name="Zhang Y."/>
        </authorList>
    </citation>
    <scope>NUCLEOTIDE SEQUENCE [LARGE SCALE GENOMIC DNA]</scope>
    <source>
        <strain evidence="2">cv. Punajuju</strain>
    </source>
</reference>
<gene>
    <name evidence="1" type="ORF">L2E82_44251</name>
</gene>
<accession>A0ACB8ZQJ4</accession>